<dbReference type="InterPro" id="IPR001633">
    <property type="entry name" value="EAL_dom"/>
</dbReference>
<dbReference type="InterPro" id="IPR052155">
    <property type="entry name" value="Biofilm_reg_signaling"/>
</dbReference>
<sequence>MNLLIAAGYLIVFAPRRLLLSAVRRALRHGQLHIVYQPVVEIATRRMTGVEALIRWTHPKWGAVSPSAFMTEVESSSLLASVTRFALQRATEGITQKTDIRPLRVAVNIAPMDLERKEFVADARSAAQPGHPVRSRLFLPAPRARLATLRRYQPQPAHDENTRHALSISGVTRALHVQRPRSLKLG</sequence>
<dbReference type="InterPro" id="IPR035919">
    <property type="entry name" value="EAL_sf"/>
</dbReference>
<dbReference type="SUPFAM" id="SSF141868">
    <property type="entry name" value="EAL domain-like"/>
    <property type="match status" value="1"/>
</dbReference>
<accession>A0AAJ4T207</accession>
<dbReference type="AlphaFoldDB" id="A0AAJ4T207"/>
<dbReference type="Gene3D" id="3.20.20.450">
    <property type="entry name" value="EAL domain"/>
    <property type="match status" value="1"/>
</dbReference>
<gene>
    <name evidence="2" type="ORF">C2L64_41225</name>
    <name evidence="3" type="ORF">WQE_33261</name>
</gene>
<feature type="domain" description="EAL" evidence="1">
    <location>
        <begin position="16"/>
        <end position="186"/>
    </location>
</feature>
<dbReference type="EMBL" id="CP026107">
    <property type="protein sequence ID" value="AUT74643.1"/>
    <property type="molecule type" value="Genomic_DNA"/>
</dbReference>
<dbReference type="PANTHER" id="PTHR44757">
    <property type="entry name" value="DIGUANYLATE CYCLASE DGCP"/>
    <property type="match status" value="1"/>
</dbReference>
<dbReference type="CDD" id="cd01948">
    <property type="entry name" value="EAL"/>
    <property type="match status" value="1"/>
</dbReference>
<protein>
    <submittedName>
        <fullName evidence="2">Diguanylate phosphodiesterase</fullName>
    </submittedName>
</protein>
<dbReference type="SMART" id="SM00052">
    <property type="entry name" value="EAL"/>
    <property type="match status" value="1"/>
</dbReference>
<dbReference type="PANTHER" id="PTHR44757:SF2">
    <property type="entry name" value="BIOFILM ARCHITECTURE MAINTENANCE PROTEIN MBAA"/>
    <property type="match status" value="1"/>
</dbReference>
<dbReference type="RefSeq" id="WP_007588816.1">
    <property type="nucleotide sequence ID" value="NZ_AKAU01000188.1"/>
</dbReference>
<evidence type="ECO:0000313" key="5">
    <source>
        <dbReference type="Proteomes" id="UP000236649"/>
    </source>
</evidence>
<reference evidence="2 5" key="2">
    <citation type="submission" date="2018-01" db="EMBL/GenBank/DDBJ databases">
        <title>Species boundaries and ecological features among Paraburkholderia terrae DSMZ17804T, P. hospita DSMZ17164T and P. caribensis DSMZ13236T.</title>
        <authorList>
            <person name="Pratama A.A."/>
        </authorList>
    </citation>
    <scope>NUCLEOTIDE SEQUENCE [LARGE SCALE GENOMIC DNA]</scope>
    <source>
        <strain evidence="2 5">DSM 17164</strain>
    </source>
</reference>
<reference evidence="3 4" key="1">
    <citation type="journal article" date="2012" name="J. Bacteriol.">
        <title>Draft Genome Sequence of the Soil Bacterium Burkholderia terrae Strain BS001, Which Interacts with Fungal Surface Structures.</title>
        <authorList>
            <person name="Nazir R."/>
            <person name="Hansen M.A."/>
            <person name="Sorensen S."/>
            <person name="van Elsas J.D."/>
        </authorList>
    </citation>
    <scope>NUCLEOTIDE SEQUENCE [LARGE SCALE GENOMIC DNA]</scope>
    <source>
        <strain evidence="3 4">BS001</strain>
    </source>
</reference>
<organism evidence="2 5">
    <name type="scientific">Paraburkholderia hospita</name>
    <dbReference type="NCBI Taxonomy" id="169430"/>
    <lineage>
        <taxon>Bacteria</taxon>
        <taxon>Pseudomonadati</taxon>
        <taxon>Pseudomonadota</taxon>
        <taxon>Betaproteobacteria</taxon>
        <taxon>Burkholderiales</taxon>
        <taxon>Burkholderiaceae</taxon>
        <taxon>Paraburkholderia</taxon>
    </lineage>
</organism>
<dbReference type="EMBL" id="AKAU01000188">
    <property type="protein sequence ID" value="EIM96632.1"/>
    <property type="molecule type" value="Genomic_DNA"/>
</dbReference>
<dbReference type="Proteomes" id="UP000004980">
    <property type="component" value="Unassembled WGS sequence"/>
</dbReference>
<dbReference type="KEGG" id="phs:C2L64_41225"/>
<dbReference type="GeneID" id="55534724"/>
<evidence type="ECO:0000313" key="4">
    <source>
        <dbReference type="Proteomes" id="UP000004980"/>
    </source>
</evidence>
<dbReference type="Pfam" id="PF00563">
    <property type="entry name" value="EAL"/>
    <property type="match status" value="1"/>
</dbReference>
<proteinExistence type="predicted"/>
<evidence type="ECO:0000259" key="1">
    <source>
        <dbReference type="PROSITE" id="PS50883"/>
    </source>
</evidence>
<name>A0AAJ4T207_9BURK</name>
<dbReference type="Proteomes" id="UP000236649">
    <property type="component" value="Chromosome 3"/>
</dbReference>
<dbReference type="PROSITE" id="PS50883">
    <property type="entry name" value="EAL"/>
    <property type="match status" value="1"/>
</dbReference>
<evidence type="ECO:0000313" key="3">
    <source>
        <dbReference type="EMBL" id="EIM96632.1"/>
    </source>
</evidence>
<keyword evidence="4" id="KW-1185">Reference proteome</keyword>
<evidence type="ECO:0000313" key="2">
    <source>
        <dbReference type="EMBL" id="AUT74643.1"/>
    </source>
</evidence>